<evidence type="ECO:0000313" key="1">
    <source>
        <dbReference type="EMBL" id="MPC54981.1"/>
    </source>
</evidence>
<reference evidence="1 2" key="1">
    <citation type="submission" date="2019-05" db="EMBL/GenBank/DDBJ databases">
        <title>Another draft genome of Portunus trituberculatus and its Hox gene families provides insights of decapod evolution.</title>
        <authorList>
            <person name="Jeong J.-H."/>
            <person name="Song I."/>
            <person name="Kim S."/>
            <person name="Choi T."/>
            <person name="Kim D."/>
            <person name="Ryu S."/>
            <person name="Kim W."/>
        </authorList>
    </citation>
    <scope>NUCLEOTIDE SEQUENCE [LARGE SCALE GENOMIC DNA]</scope>
    <source>
        <tissue evidence="1">Muscle</tissue>
    </source>
</reference>
<protein>
    <submittedName>
        <fullName evidence="1">Uncharacterized protein</fullName>
    </submittedName>
</protein>
<organism evidence="1 2">
    <name type="scientific">Portunus trituberculatus</name>
    <name type="common">Swimming crab</name>
    <name type="synonym">Neptunus trituberculatus</name>
    <dbReference type="NCBI Taxonomy" id="210409"/>
    <lineage>
        <taxon>Eukaryota</taxon>
        <taxon>Metazoa</taxon>
        <taxon>Ecdysozoa</taxon>
        <taxon>Arthropoda</taxon>
        <taxon>Crustacea</taxon>
        <taxon>Multicrustacea</taxon>
        <taxon>Malacostraca</taxon>
        <taxon>Eumalacostraca</taxon>
        <taxon>Eucarida</taxon>
        <taxon>Decapoda</taxon>
        <taxon>Pleocyemata</taxon>
        <taxon>Brachyura</taxon>
        <taxon>Eubrachyura</taxon>
        <taxon>Portunoidea</taxon>
        <taxon>Portunidae</taxon>
        <taxon>Portuninae</taxon>
        <taxon>Portunus</taxon>
    </lineage>
</organism>
<name>A0A5B7G4W9_PORTR</name>
<accession>A0A5B7G4W9</accession>
<dbReference type="EMBL" id="VSRR010012794">
    <property type="protein sequence ID" value="MPC54981.1"/>
    <property type="molecule type" value="Genomic_DNA"/>
</dbReference>
<proteinExistence type="predicted"/>
<sequence>MGQRKGMRGCDIPSSSRDLFGTSLDIAGPLDMSMKGPPPRLGVNIHLQTPTKMDIYPVPQQGQQQHHHQHQQQHQDERTALCLKLPSRVIM</sequence>
<comment type="caution">
    <text evidence="1">The sequence shown here is derived from an EMBL/GenBank/DDBJ whole genome shotgun (WGS) entry which is preliminary data.</text>
</comment>
<evidence type="ECO:0000313" key="2">
    <source>
        <dbReference type="Proteomes" id="UP000324222"/>
    </source>
</evidence>
<dbReference type="Proteomes" id="UP000324222">
    <property type="component" value="Unassembled WGS sequence"/>
</dbReference>
<keyword evidence="2" id="KW-1185">Reference proteome</keyword>
<dbReference type="AlphaFoldDB" id="A0A5B7G4W9"/>
<gene>
    <name evidence="1" type="ORF">E2C01_048912</name>
</gene>